<dbReference type="PANTHER" id="PTHR37957">
    <property type="entry name" value="BLR7070 PROTEIN"/>
    <property type="match status" value="1"/>
</dbReference>
<sequence length="564" mass="58492">MSDRFGGMASRPLSRKRVRIAVAVAASLAAVGAGTAGAQAAGWLSAPSHDFRAAADSYAGHGRVAGDVLRNDTGATAVVRHTAPSHGTADVNADGTFTYTPKPGFRGTDTFTYTATDAVRLFKDAAANGKPLPPLGKVAGPGGTTTQLSGEGFGSSLAPVPGRPGRFYGLTDRGPNADAPDGNKSEMVPGFTPQIGEFTLVGGKAELVGKVTLKGPKRLGGTPYSGRPPHDTDEVIDDVAATNAHGGTPVPVAADPNGYDSEGLVALPDGTFWVSDEYGPYITHFDARGYEIGRLTPYRDSADNAHHTIVGYLPAELAHRVKNKGMEGLTVTPDGKTLVGVAQSALQMPDLGSIKAGSVAATRIVTVDLRTYRTRQYLYLLDDPAATGDANSEITALSATKFLVDERDGGFEPFAQKTLYEVDTNGATDVSGLEIGGRSPEALVGADGTDKALAALTGAGVQVAQKQPYLDVGSLLSQLDPAGGFFPHDKVEGVATADAGRTLYLSNDDDFGIDTIAVDPGGKWTVHQKTLPSTGQTDNGEILEVDTAKLPAVLKTVKVTVHVR</sequence>
<keyword evidence="4" id="KW-1185">Reference proteome</keyword>
<dbReference type="PANTHER" id="PTHR37957:SF1">
    <property type="entry name" value="PHYTASE-LIKE DOMAIN-CONTAINING PROTEIN"/>
    <property type="match status" value="1"/>
</dbReference>
<evidence type="ECO:0000256" key="1">
    <source>
        <dbReference type="SAM" id="SignalP"/>
    </source>
</evidence>
<dbReference type="Pfam" id="PF17963">
    <property type="entry name" value="Big_9"/>
    <property type="match status" value="1"/>
</dbReference>
<evidence type="ECO:0000259" key="2">
    <source>
        <dbReference type="Pfam" id="PF13449"/>
    </source>
</evidence>
<reference evidence="4" key="1">
    <citation type="journal article" date="2019" name="Int. J. Syst. Evol. Microbiol.">
        <title>The Global Catalogue of Microorganisms (GCM) 10K type strain sequencing project: providing services to taxonomists for standard genome sequencing and annotation.</title>
        <authorList>
            <consortium name="The Broad Institute Genomics Platform"/>
            <consortium name="The Broad Institute Genome Sequencing Center for Infectious Disease"/>
            <person name="Wu L."/>
            <person name="Ma J."/>
        </authorList>
    </citation>
    <scope>NUCLEOTIDE SEQUENCE [LARGE SCALE GENOMIC DNA]</scope>
    <source>
        <strain evidence="4">JCM 30846</strain>
    </source>
</reference>
<comment type="caution">
    <text evidence="3">The sequence shown here is derived from an EMBL/GenBank/DDBJ whole genome shotgun (WGS) entry which is preliminary data.</text>
</comment>
<dbReference type="Pfam" id="PF13449">
    <property type="entry name" value="Phytase-like"/>
    <property type="match status" value="1"/>
</dbReference>
<evidence type="ECO:0000313" key="3">
    <source>
        <dbReference type="EMBL" id="GAA3733677.1"/>
    </source>
</evidence>
<evidence type="ECO:0000313" key="4">
    <source>
        <dbReference type="Proteomes" id="UP001499884"/>
    </source>
</evidence>
<protein>
    <recommendedName>
        <fullName evidence="2">Phytase-like domain-containing protein</fullName>
    </recommendedName>
</protein>
<dbReference type="SUPFAM" id="SSF75011">
    <property type="entry name" value="3-carboxy-cis,cis-mucoante lactonizing enzyme"/>
    <property type="match status" value="1"/>
</dbReference>
<dbReference type="InterPro" id="IPR027372">
    <property type="entry name" value="Phytase-like_dom"/>
</dbReference>
<proteinExistence type="predicted"/>
<keyword evidence="1" id="KW-0732">Signal</keyword>
<dbReference type="Proteomes" id="UP001499884">
    <property type="component" value="Unassembled WGS sequence"/>
</dbReference>
<feature type="chain" id="PRO_5047516000" description="Phytase-like domain-containing protein" evidence="1">
    <location>
        <begin position="41"/>
        <end position="564"/>
    </location>
</feature>
<dbReference type="EMBL" id="BAABEP010000021">
    <property type="protein sequence ID" value="GAA3733677.1"/>
    <property type="molecule type" value="Genomic_DNA"/>
</dbReference>
<gene>
    <name evidence="3" type="ORF">GCM10023082_33810</name>
</gene>
<feature type="signal peptide" evidence="1">
    <location>
        <begin position="1"/>
        <end position="40"/>
    </location>
</feature>
<accession>A0ABP7FBX8</accession>
<organism evidence="3 4">
    <name type="scientific">Streptomyces tremellae</name>
    <dbReference type="NCBI Taxonomy" id="1124239"/>
    <lineage>
        <taxon>Bacteria</taxon>
        <taxon>Bacillati</taxon>
        <taxon>Actinomycetota</taxon>
        <taxon>Actinomycetes</taxon>
        <taxon>Kitasatosporales</taxon>
        <taxon>Streptomycetaceae</taxon>
        <taxon>Streptomyces</taxon>
    </lineage>
</organism>
<dbReference type="Gene3D" id="2.60.40.3440">
    <property type="match status" value="1"/>
</dbReference>
<name>A0ABP7FBX8_9ACTN</name>
<feature type="domain" description="Phytase-like" evidence="2">
    <location>
        <begin position="155"/>
        <end position="511"/>
    </location>
</feature>